<dbReference type="GO" id="GO:0016020">
    <property type="term" value="C:membrane"/>
    <property type="evidence" value="ECO:0007669"/>
    <property type="project" value="UniProtKB-SubCell"/>
</dbReference>
<dbReference type="PANTHER" id="PTHR10978:SF5">
    <property type="entry name" value="SUCCINATE DEHYDROGENASE CYTOCHROME B560 SUBUNIT, MITOCHONDRIAL"/>
    <property type="match status" value="1"/>
</dbReference>
<evidence type="ECO:0000256" key="2">
    <source>
        <dbReference type="ARBA" id="ARBA00022617"/>
    </source>
</evidence>
<dbReference type="AlphaFoldDB" id="A0A8H6SHJ7"/>
<evidence type="ECO:0000313" key="10">
    <source>
        <dbReference type="Proteomes" id="UP000613580"/>
    </source>
</evidence>
<proteinExistence type="predicted"/>
<evidence type="ECO:0000256" key="5">
    <source>
        <dbReference type="ARBA" id="ARBA00022989"/>
    </source>
</evidence>
<dbReference type="PROSITE" id="PS01000">
    <property type="entry name" value="SDH_CYT_1"/>
    <property type="match status" value="1"/>
</dbReference>
<accession>A0A8H6SHJ7</accession>
<evidence type="ECO:0000256" key="7">
    <source>
        <dbReference type="ARBA" id="ARBA00023136"/>
    </source>
</evidence>
<dbReference type="NCBIfam" id="TIGR02970">
    <property type="entry name" value="succ_dehyd_cytB"/>
    <property type="match status" value="1"/>
</dbReference>
<keyword evidence="6 8" id="KW-0408">Iron</keyword>
<dbReference type="GO" id="GO:0006121">
    <property type="term" value="P:mitochondrial electron transport, succinate to ubiquinone"/>
    <property type="evidence" value="ECO:0007669"/>
    <property type="project" value="TreeGrafter"/>
</dbReference>
<dbReference type="InterPro" id="IPR018495">
    <property type="entry name" value="Succ_DH_cyt_bsu_CS"/>
</dbReference>
<reference evidence="9" key="1">
    <citation type="submission" date="2020-05" db="EMBL/GenBank/DDBJ databases">
        <title>Mycena genomes resolve the evolution of fungal bioluminescence.</title>
        <authorList>
            <person name="Tsai I.J."/>
        </authorList>
    </citation>
    <scope>NUCLEOTIDE SEQUENCE</scope>
    <source>
        <strain evidence="9">110903Hualien_Pintung</strain>
    </source>
</reference>
<dbReference type="Pfam" id="PF01127">
    <property type="entry name" value="Sdh_cyt"/>
    <property type="match status" value="1"/>
</dbReference>
<organism evidence="9 10">
    <name type="scientific">Mycena chlorophos</name>
    <name type="common">Agaric fungus</name>
    <name type="synonym">Agaricus chlorophos</name>
    <dbReference type="NCBI Taxonomy" id="658473"/>
    <lineage>
        <taxon>Eukaryota</taxon>
        <taxon>Fungi</taxon>
        <taxon>Dikarya</taxon>
        <taxon>Basidiomycota</taxon>
        <taxon>Agaricomycotina</taxon>
        <taxon>Agaricomycetes</taxon>
        <taxon>Agaricomycetidae</taxon>
        <taxon>Agaricales</taxon>
        <taxon>Marasmiineae</taxon>
        <taxon>Mycenaceae</taxon>
        <taxon>Mycena</taxon>
    </lineage>
</organism>
<feature type="binding site" description="axial binding residue" evidence="8">
    <location>
        <position position="132"/>
    </location>
    <ligand>
        <name>heme</name>
        <dbReference type="ChEBI" id="CHEBI:30413"/>
        <note>ligand shared with second transmembrane subunit</note>
    </ligand>
    <ligandPart>
        <name>Fe</name>
        <dbReference type="ChEBI" id="CHEBI:18248"/>
    </ligandPart>
</feature>
<protein>
    <submittedName>
        <fullName evidence="9">Cytochrome B subunit of succinate dehydrogenase</fullName>
    </submittedName>
</protein>
<name>A0A8H6SHJ7_MYCCL</name>
<comment type="cofactor">
    <cofactor evidence="8">
        <name>heme</name>
        <dbReference type="ChEBI" id="CHEBI:30413"/>
    </cofactor>
    <text evidence="8">The heme is bound between the two transmembrane subunits.</text>
</comment>
<evidence type="ECO:0000256" key="4">
    <source>
        <dbReference type="ARBA" id="ARBA00022723"/>
    </source>
</evidence>
<dbReference type="GO" id="GO:0005739">
    <property type="term" value="C:mitochondrion"/>
    <property type="evidence" value="ECO:0007669"/>
    <property type="project" value="GOC"/>
</dbReference>
<evidence type="ECO:0000313" key="9">
    <source>
        <dbReference type="EMBL" id="KAF7299586.1"/>
    </source>
</evidence>
<sequence length="174" mass="19002">MMSIRAVGLGAPLRQAMLSRALARSPVVLAKRNVQTESQPPSAAIDILNKQRLRRPTSPHMTIYQWQMTWIPSIVHRMTGGALSGLLYGFSLAYLVAPGTFDSAHIVEFVAGLPDVVKYAGKALFAAPLLFHSFNGVRHLSWDMIKFMNVKGMYQTGYTVLAATAIGTVGLVLM</sequence>
<dbReference type="Gene3D" id="1.20.1300.10">
    <property type="entry name" value="Fumarate reductase/succinate dehydrogenase, transmembrane subunit"/>
    <property type="match status" value="1"/>
</dbReference>
<keyword evidence="4 8" id="KW-0479">Metal-binding</keyword>
<dbReference type="InterPro" id="IPR014314">
    <property type="entry name" value="Succ_DH_cytb556"/>
</dbReference>
<gene>
    <name evidence="9" type="ORF">HMN09_00963900</name>
</gene>
<evidence type="ECO:0000256" key="1">
    <source>
        <dbReference type="ARBA" id="ARBA00004141"/>
    </source>
</evidence>
<keyword evidence="5" id="KW-1133">Transmembrane helix</keyword>
<dbReference type="InterPro" id="IPR000701">
    <property type="entry name" value="SuccDH_FuR_B_TM-su"/>
</dbReference>
<dbReference type="GO" id="GO:0009055">
    <property type="term" value="F:electron transfer activity"/>
    <property type="evidence" value="ECO:0007669"/>
    <property type="project" value="InterPro"/>
</dbReference>
<keyword evidence="2 8" id="KW-0349">Heme</keyword>
<dbReference type="Proteomes" id="UP000613580">
    <property type="component" value="Unassembled WGS sequence"/>
</dbReference>
<evidence type="ECO:0000256" key="6">
    <source>
        <dbReference type="ARBA" id="ARBA00023004"/>
    </source>
</evidence>
<dbReference type="GO" id="GO:0046872">
    <property type="term" value="F:metal ion binding"/>
    <property type="evidence" value="ECO:0007669"/>
    <property type="project" value="UniProtKB-KW"/>
</dbReference>
<dbReference type="OrthoDB" id="588261at2759"/>
<dbReference type="SUPFAM" id="SSF81343">
    <property type="entry name" value="Fumarate reductase respiratory complex transmembrane subunits"/>
    <property type="match status" value="1"/>
</dbReference>
<keyword evidence="10" id="KW-1185">Reference proteome</keyword>
<dbReference type="PIRSF" id="PIRSF000178">
    <property type="entry name" value="SDH_cyt_b560"/>
    <property type="match status" value="1"/>
</dbReference>
<keyword evidence="7" id="KW-0472">Membrane</keyword>
<dbReference type="EMBL" id="JACAZE010000014">
    <property type="protein sequence ID" value="KAF7299586.1"/>
    <property type="molecule type" value="Genomic_DNA"/>
</dbReference>
<keyword evidence="3" id="KW-0812">Transmembrane</keyword>
<comment type="subcellular location">
    <subcellularLocation>
        <location evidence="1">Membrane</location>
        <topology evidence="1">Multi-pass membrane protein</topology>
    </subcellularLocation>
</comment>
<evidence type="ECO:0000256" key="8">
    <source>
        <dbReference type="PIRSR" id="PIRSR000178-1"/>
    </source>
</evidence>
<evidence type="ECO:0000256" key="3">
    <source>
        <dbReference type="ARBA" id="ARBA00022692"/>
    </source>
</evidence>
<dbReference type="CDD" id="cd03499">
    <property type="entry name" value="SQR_TypeC_SdhC"/>
    <property type="match status" value="1"/>
</dbReference>
<dbReference type="InterPro" id="IPR034804">
    <property type="entry name" value="SQR/QFR_C/D"/>
</dbReference>
<dbReference type="PANTHER" id="PTHR10978">
    <property type="entry name" value="SUCCINATE DEHYDROGENASE CYTOCHROME B560 SUBUNIT"/>
    <property type="match status" value="1"/>
</dbReference>
<dbReference type="GO" id="GO:0006099">
    <property type="term" value="P:tricarboxylic acid cycle"/>
    <property type="evidence" value="ECO:0007669"/>
    <property type="project" value="InterPro"/>
</dbReference>
<comment type="caution">
    <text evidence="9">The sequence shown here is derived from an EMBL/GenBank/DDBJ whole genome shotgun (WGS) entry which is preliminary data.</text>
</comment>